<dbReference type="FunFam" id="2.10.25.10:FF:000004">
    <property type="entry name" value="Neurogenic locus notch 1"/>
    <property type="match status" value="1"/>
</dbReference>
<dbReference type="SMART" id="SM00181">
    <property type="entry name" value="EGF"/>
    <property type="match status" value="3"/>
</dbReference>
<accession>A0A8S4PWB4</accession>
<dbReference type="InterPro" id="IPR009030">
    <property type="entry name" value="Growth_fac_rcpt_cys_sf"/>
</dbReference>
<feature type="disulfide bond" evidence="8">
    <location>
        <begin position="95"/>
        <end position="104"/>
    </location>
</feature>
<evidence type="ECO:0000256" key="1">
    <source>
        <dbReference type="ARBA" id="ARBA00004370"/>
    </source>
</evidence>
<name>A0A8S4PWB4_OWEFU</name>
<dbReference type="Gene3D" id="2.120.10.30">
    <property type="entry name" value="TolB, C-terminal domain"/>
    <property type="match status" value="1"/>
</dbReference>
<dbReference type="AlphaFoldDB" id="A0A8S4PWB4"/>
<evidence type="ECO:0000259" key="9">
    <source>
        <dbReference type="PROSITE" id="PS50026"/>
    </source>
</evidence>
<reference evidence="10" key="1">
    <citation type="submission" date="2022-03" db="EMBL/GenBank/DDBJ databases">
        <authorList>
            <person name="Martin C."/>
        </authorList>
    </citation>
    <scope>NUCLEOTIDE SEQUENCE</scope>
</reference>
<evidence type="ECO:0000256" key="5">
    <source>
        <dbReference type="ARBA" id="ARBA00023136"/>
    </source>
</evidence>
<dbReference type="InterPro" id="IPR011042">
    <property type="entry name" value="6-blade_b-propeller_TolB-like"/>
</dbReference>
<dbReference type="FunFam" id="2.10.25.10:FF:000143">
    <property type="entry name" value="Protein crumbs 1"/>
    <property type="match status" value="1"/>
</dbReference>
<dbReference type="InterPro" id="IPR018097">
    <property type="entry name" value="EGF_Ca-bd_CS"/>
</dbReference>
<organism evidence="10 11">
    <name type="scientific">Owenia fusiformis</name>
    <name type="common">Polychaete worm</name>
    <dbReference type="NCBI Taxonomy" id="6347"/>
    <lineage>
        <taxon>Eukaryota</taxon>
        <taxon>Metazoa</taxon>
        <taxon>Spiralia</taxon>
        <taxon>Lophotrochozoa</taxon>
        <taxon>Annelida</taxon>
        <taxon>Polychaeta</taxon>
        <taxon>Sedentaria</taxon>
        <taxon>Canalipalpata</taxon>
        <taxon>Sabellida</taxon>
        <taxon>Oweniida</taxon>
        <taxon>Oweniidae</taxon>
        <taxon>Owenia</taxon>
    </lineage>
</organism>
<dbReference type="PROSITE" id="PS01186">
    <property type="entry name" value="EGF_2"/>
    <property type="match status" value="3"/>
</dbReference>
<dbReference type="PROSITE" id="PS00022">
    <property type="entry name" value="EGF_1"/>
    <property type="match status" value="3"/>
</dbReference>
<dbReference type="PANTHER" id="PTHR12916:SF4">
    <property type="entry name" value="UNINFLATABLE, ISOFORM C"/>
    <property type="match status" value="1"/>
</dbReference>
<keyword evidence="11" id="KW-1185">Reference proteome</keyword>
<keyword evidence="3" id="KW-0732">Signal</keyword>
<dbReference type="InterPro" id="IPR001881">
    <property type="entry name" value="EGF-like_Ca-bd_dom"/>
</dbReference>
<comment type="caution">
    <text evidence="8">Lacks conserved residue(s) required for the propagation of feature annotation.</text>
</comment>
<proteinExistence type="predicted"/>
<feature type="domain" description="EGF-like" evidence="9">
    <location>
        <begin position="1"/>
        <end position="30"/>
    </location>
</feature>
<evidence type="ECO:0000256" key="8">
    <source>
        <dbReference type="PROSITE-ProRule" id="PRU00076"/>
    </source>
</evidence>
<keyword evidence="2 8" id="KW-0245">EGF-like domain</keyword>
<sequence length="344" mass="37958">MPCQNNGICTDEIDGYKCECWDGYTGSYCETDIDECAQDPCHNNGTCTDEINSYTCECSAGYTGVNCKDKGKCDSAPCQNEGTCIDKINSYICKCKTGYAGVNCTVTVGKLKKKPIVSKRQLQSAVIRDLAVTSSGHIVATNWIATTRIYDSDYGLIKDIDRQFDHVTVTSDGQLAFTNSLKFINFYTADGTYMRTIKVNMSAAHLRGITSLSTGQFVVCDLETRTIYIVDQLTGDATPFSAFGTFRDPYYVTTNSKGDIIVSESADGFIKGLDRAGNEIFTYAKPGRIYGKKLFDPDGVCTDTMDYIVVASSSNHRVDLLTPEGYGSDVIMYCDWIKQHFLNR</sequence>
<dbReference type="EMBL" id="CAIIXF020000011">
    <property type="protein sequence ID" value="CAH1798347.1"/>
    <property type="molecule type" value="Genomic_DNA"/>
</dbReference>
<feature type="domain" description="EGF-like" evidence="9">
    <location>
        <begin position="32"/>
        <end position="68"/>
    </location>
</feature>
<evidence type="ECO:0000256" key="3">
    <source>
        <dbReference type="ARBA" id="ARBA00022729"/>
    </source>
</evidence>
<dbReference type="GO" id="GO:0005509">
    <property type="term" value="F:calcium ion binding"/>
    <property type="evidence" value="ECO:0007669"/>
    <property type="project" value="InterPro"/>
</dbReference>
<evidence type="ECO:0000256" key="2">
    <source>
        <dbReference type="ARBA" id="ARBA00022536"/>
    </source>
</evidence>
<dbReference type="Proteomes" id="UP000749559">
    <property type="component" value="Unassembled WGS sequence"/>
</dbReference>
<dbReference type="SUPFAM" id="SSF101898">
    <property type="entry name" value="NHL repeat"/>
    <property type="match status" value="1"/>
</dbReference>
<feature type="disulfide bond" evidence="8">
    <location>
        <begin position="58"/>
        <end position="67"/>
    </location>
</feature>
<evidence type="ECO:0000313" key="11">
    <source>
        <dbReference type="Proteomes" id="UP000749559"/>
    </source>
</evidence>
<comment type="caution">
    <text evidence="10">The sequence shown here is derived from an EMBL/GenBank/DDBJ whole genome shotgun (WGS) entry which is preliminary data.</text>
</comment>
<dbReference type="PROSITE" id="PS00010">
    <property type="entry name" value="ASX_HYDROXYL"/>
    <property type="match status" value="3"/>
</dbReference>
<dbReference type="SMART" id="SM00179">
    <property type="entry name" value="EGF_CA"/>
    <property type="match status" value="3"/>
</dbReference>
<evidence type="ECO:0000313" key="10">
    <source>
        <dbReference type="EMBL" id="CAH1798347.1"/>
    </source>
</evidence>
<protein>
    <recommendedName>
        <fullName evidence="9">EGF-like domain-containing protein</fullName>
    </recommendedName>
</protein>
<evidence type="ECO:0000256" key="7">
    <source>
        <dbReference type="ARBA" id="ARBA00023180"/>
    </source>
</evidence>
<dbReference type="PROSITE" id="PS50026">
    <property type="entry name" value="EGF_3"/>
    <property type="match status" value="3"/>
</dbReference>
<feature type="disulfide bond" evidence="8">
    <location>
        <begin position="20"/>
        <end position="29"/>
    </location>
</feature>
<evidence type="ECO:0000256" key="4">
    <source>
        <dbReference type="ARBA" id="ARBA00022737"/>
    </source>
</evidence>
<dbReference type="InterPro" id="IPR000742">
    <property type="entry name" value="EGF"/>
</dbReference>
<dbReference type="Gene3D" id="2.10.25.10">
    <property type="entry name" value="Laminin"/>
    <property type="match status" value="3"/>
</dbReference>
<dbReference type="PRINTS" id="PR00010">
    <property type="entry name" value="EGFBLOOD"/>
</dbReference>
<dbReference type="Pfam" id="PF00008">
    <property type="entry name" value="EGF"/>
    <property type="match status" value="3"/>
</dbReference>
<dbReference type="FunFam" id="2.10.25.10:FF:000309">
    <property type="entry name" value="Uncharacterized protein, isoform A"/>
    <property type="match status" value="1"/>
</dbReference>
<dbReference type="CDD" id="cd00054">
    <property type="entry name" value="EGF_CA"/>
    <property type="match status" value="3"/>
</dbReference>
<keyword evidence="4" id="KW-0677">Repeat</keyword>
<comment type="subcellular location">
    <subcellularLocation>
        <location evidence="1">Membrane</location>
    </subcellularLocation>
</comment>
<dbReference type="SUPFAM" id="SSF57184">
    <property type="entry name" value="Growth factor receptor domain"/>
    <property type="match status" value="1"/>
</dbReference>
<dbReference type="PROSITE" id="PS01187">
    <property type="entry name" value="EGF_CA"/>
    <property type="match status" value="1"/>
</dbReference>
<keyword evidence="5" id="KW-0472">Membrane</keyword>
<evidence type="ECO:0000256" key="6">
    <source>
        <dbReference type="ARBA" id="ARBA00023157"/>
    </source>
</evidence>
<keyword evidence="6 8" id="KW-1015">Disulfide bond</keyword>
<dbReference type="OrthoDB" id="430340at2759"/>
<dbReference type="GO" id="GO:0016020">
    <property type="term" value="C:membrane"/>
    <property type="evidence" value="ECO:0007669"/>
    <property type="project" value="UniProtKB-SubCell"/>
</dbReference>
<keyword evidence="7" id="KW-0325">Glycoprotein</keyword>
<dbReference type="InterPro" id="IPR000152">
    <property type="entry name" value="EGF-type_Asp/Asn_hydroxyl_site"/>
</dbReference>
<dbReference type="PANTHER" id="PTHR12916">
    <property type="entry name" value="CYTOCHROME C OXIDASE POLYPEPTIDE VIC-2"/>
    <property type="match status" value="1"/>
</dbReference>
<feature type="domain" description="EGF-like" evidence="9">
    <location>
        <begin position="69"/>
        <end position="105"/>
    </location>
</feature>
<gene>
    <name evidence="10" type="ORF">OFUS_LOCUS22499</name>
</gene>